<proteinExistence type="predicted"/>
<evidence type="ECO:0000313" key="2">
    <source>
        <dbReference type="Proteomes" id="UP001148737"/>
    </source>
</evidence>
<sequence length="93" mass="9687">MLEPVLRQSVKLTAIKIQINPKNIIHSLQSITMKFSIIATTLLSAAAAATLPIEPTESAVEARKVTPMRGAAGHVAVSLWSVAGVAVAGIIMA</sequence>
<dbReference type="Proteomes" id="UP001148737">
    <property type="component" value="Unassembled WGS sequence"/>
</dbReference>
<name>A0ACC1QKS7_9HYPO</name>
<reference evidence="1" key="1">
    <citation type="submission" date="2022-07" db="EMBL/GenBank/DDBJ databases">
        <title>Genome Sequence of Lecanicillium saksenae.</title>
        <authorList>
            <person name="Buettner E."/>
        </authorList>
    </citation>
    <scope>NUCLEOTIDE SEQUENCE</scope>
    <source>
        <strain evidence="1">VT-O1</strain>
    </source>
</reference>
<dbReference type="EMBL" id="JANAKD010001417">
    <property type="protein sequence ID" value="KAJ3479668.1"/>
    <property type="molecule type" value="Genomic_DNA"/>
</dbReference>
<keyword evidence="2" id="KW-1185">Reference proteome</keyword>
<comment type="caution">
    <text evidence="1">The sequence shown here is derived from an EMBL/GenBank/DDBJ whole genome shotgun (WGS) entry which is preliminary data.</text>
</comment>
<organism evidence="1 2">
    <name type="scientific">Lecanicillium saksenae</name>
    <dbReference type="NCBI Taxonomy" id="468837"/>
    <lineage>
        <taxon>Eukaryota</taxon>
        <taxon>Fungi</taxon>
        <taxon>Dikarya</taxon>
        <taxon>Ascomycota</taxon>
        <taxon>Pezizomycotina</taxon>
        <taxon>Sordariomycetes</taxon>
        <taxon>Hypocreomycetidae</taxon>
        <taxon>Hypocreales</taxon>
        <taxon>Cordycipitaceae</taxon>
        <taxon>Lecanicillium</taxon>
    </lineage>
</organism>
<accession>A0ACC1QKS7</accession>
<protein>
    <submittedName>
        <fullName evidence="1">Uncharacterized protein</fullName>
    </submittedName>
</protein>
<evidence type="ECO:0000313" key="1">
    <source>
        <dbReference type="EMBL" id="KAJ3479668.1"/>
    </source>
</evidence>
<gene>
    <name evidence="1" type="ORF">NLG97_g8262</name>
</gene>